<dbReference type="AlphaFoldDB" id="A0A367ILF0"/>
<dbReference type="GO" id="GO:0003677">
    <property type="term" value="F:DNA binding"/>
    <property type="evidence" value="ECO:0007669"/>
    <property type="project" value="InterPro"/>
</dbReference>
<accession>A0A367ILF0</accession>
<comment type="subcellular location">
    <subcellularLocation>
        <location evidence="1">Nucleus</location>
    </subcellularLocation>
</comment>
<dbReference type="PIRSF" id="PIRSF018300">
    <property type="entry name" value="DNA_pol_alph_2"/>
    <property type="match status" value="1"/>
</dbReference>
<keyword evidence="5" id="KW-0539">Nucleus</keyword>
<keyword evidence="9" id="KW-1185">Reference proteome</keyword>
<gene>
    <name evidence="8" type="primary">POL12_2</name>
    <name evidence="8" type="ORF">CU098_001861</name>
</gene>
<evidence type="ECO:0000259" key="6">
    <source>
        <dbReference type="Pfam" id="PF04042"/>
    </source>
</evidence>
<dbReference type="InterPro" id="IPR054300">
    <property type="entry name" value="OB_DPOA2"/>
</dbReference>
<dbReference type="InterPro" id="IPR016722">
    <property type="entry name" value="DNA_pol_alpha_bsu"/>
</dbReference>
<dbReference type="InterPro" id="IPR007185">
    <property type="entry name" value="DNA_pol_a/d/e_bsu"/>
</dbReference>
<dbReference type="EMBL" id="PJQM01007200">
    <property type="protein sequence ID" value="RCH78500.1"/>
    <property type="molecule type" value="Genomic_DNA"/>
</dbReference>
<dbReference type="GO" id="GO:0003887">
    <property type="term" value="F:DNA-directed DNA polymerase activity"/>
    <property type="evidence" value="ECO:0007669"/>
    <property type="project" value="UniProtKB-KW"/>
</dbReference>
<evidence type="ECO:0000256" key="2">
    <source>
        <dbReference type="ARBA" id="ARBA00007299"/>
    </source>
</evidence>
<evidence type="ECO:0000256" key="5">
    <source>
        <dbReference type="ARBA" id="ARBA00023242"/>
    </source>
</evidence>
<reference evidence="8 9" key="1">
    <citation type="journal article" date="2018" name="G3 (Bethesda)">
        <title>Phylogenetic and Phylogenomic Definition of Rhizopus Species.</title>
        <authorList>
            <person name="Gryganskyi A.P."/>
            <person name="Golan J."/>
            <person name="Dolatabadi S."/>
            <person name="Mondo S."/>
            <person name="Robb S."/>
            <person name="Idnurm A."/>
            <person name="Muszewska A."/>
            <person name="Steczkiewicz K."/>
            <person name="Masonjones S."/>
            <person name="Liao H.L."/>
            <person name="Gajdeczka M.T."/>
            <person name="Anike F."/>
            <person name="Vuek A."/>
            <person name="Anishchenko I.M."/>
            <person name="Voigt K."/>
            <person name="de Hoog G.S."/>
            <person name="Smith M.E."/>
            <person name="Heitman J."/>
            <person name="Vilgalys R."/>
            <person name="Stajich J.E."/>
        </authorList>
    </citation>
    <scope>NUCLEOTIDE SEQUENCE [LARGE SCALE GENOMIC DNA]</scope>
    <source>
        <strain evidence="8 9">LSU 92-RS-03</strain>
    </source>
</reference>
<dbReference type="OrthoDB" id="336885at2759"/>
<name>A0A367ILF0_RHIST</name>
<protein>
    <recommendedName>
        <fullName evidence="3">DNA polymerase alpha subunit B</fullName>
    </recommendedName>
</protein>
<dbReference type="PANTHER" id="PTHR23061">
    <property type="entry name" value="DNA POLYMERASE 2 ALPHA 70 KDA SUBUNIT"/>
    <property type="match status" value="1"/>
</dbReference>
<dbReference type="PANTHER" id="PTHR23061:SF12">
    <property type="entry name" value="DNA POLYMERASE ALPHA SUBUNIT B"/>
    <property type="match status" value="1"/>
</dbReference>
<comment type="caution">
    <text evidence="8">The sequence shown here is derived from an EMBL/GenBank/DDBJ whole genome shotgun (WGS) entry which is preliminary data.</text>
</comment>
<keyword evidence="8" id="KW-0239">DNA-directed DNA polymerase</keyword>
<proteinExistence type="inferred from homology"/>
<dbReference type="GO" id="GO:0006270">
    <property type="term" value="P:DNA replication initiation"/>
    <property type="evidence" value="ECO:0007669"/>
    <property type="project" value="TreeGrafter"/>
</dbReference>
<dbReference type="Gene3D" id="3.60.21.60">
    <property type="match status" value="1"/>
</dbReference>
<keyword evidence="4" id="KW-0235">DNA replication</keyword>
<evidence type="ECO:0000259" key="7">
    <source>
        <dbReference type="Pfam" id="PF22062"/>
    </source>
</evidence>
<feature type="domain" description="DNA polymerase alpha/delta/epsilon subunit B" evidence="6">
    <location>
        <begin position="190"/>
        <end position="392"/>
    </location>
</feature>
<evidence type="ECO:0000256" key="1">
    <source>
        <dbReference type="ARBA" id="ARBA00004123"/>
    </source>
</evidence>
<keyword evidence="8" id="KW-0548">Nucleotidyltransferase</keyword>
<evidence type="ECO:0000256" key="3">
    <source>
        <dbReference type="ARBA" id="ARBA00018596"/>
    </source>
</evidence>
<dbReference type="Proteomes" id="UP000253551">
    <property type="component" value="Unassembled WGS sequence"/>
</dbReference>
<comment type="similarity">
    <text evidence="2">Belongs to the DNA polymerase alpha subunit B family.</text>
</comment>
<dbReference type="Pfam" id="PF04042">
    <property type="entry name" value="DNA_pol_E_B"/>
    <property type="match status" value="1"/>
</dbReference>
<dbReference type="Pfam" id="PF22062">
    <property type="entry name" value="OB_DPOA2"/>
    <property type="match status" value="1"/>
</dbReference>
<feature type="non-terminal residue" evidence="8">
    <location>
        <position position="1"/>
    </location>
</feature>
<sequence>SQATSRFLDRSEAHKIDGQYNEQLLRRGVVGDETTRIELKHLQKPIEPYRYMFEKIGEKAEIMNDRLEYVGQLISSKYNKPFSNPTRQNQESVFTFGRICSDTSEGKLNVESVMLETSKVLAMGKRVKLDLSMLENYSLFPGQIVGLQGTNRNGSAFQVESIHLPPSPEKINPTHLNFISNGGKPVEAYTAAGPFTLDDDLSFKPLESLVQMCIKEKPDLLILLGPFVSTKHPMISKGNITVLPEELFREQVEVKIKYLLEACSNTQVLILPHADDITHTYPLFPQPPFKNLQHSRLHLLSNPSSISINGHVVSIANIDTLFRLARQEVFKSTVHSDRFSRLLEHLLQQRTYYPLFPQAEEDSIDSEKLIDIQISWKPDILIIPSQFKHFVK</sequence>
<feature type="non-terminal residue" evidence="8">
    <location>
        <position position="392"/>
    </location>
</feature>
<evidence type="ECO:0000313" key="9">
    <source>
        <dbReference type="Proteomes" id="UP000253551"/>
    </source>
</evidence>
<evidence type="ECO:0000313" key="8">
    <source>
        <dbReference type="EMBL" id="RCH78500.1"/>
    </source>
</evidence>
<evidence type="ECO:0000256" key="4">
    <source>
        <dbReference type="ARBA" id="ARBA00022705"/>
    </source>
</evidence>
<dbReference type="GO" id="GO:0005658">
    <property type="term" value="C:alpha DNA polymerase:primase complex"/>
    <property type="evidence" value="ECO:0007669"/>
    <property type="project" value="TreeGrafter"/>
</dbReference>
<keyword evidence="8" id="KW-0808">Transferase</keyword>
<feature type="domain" description="DNA polymerase alpha subunit B OB" evidence="7">
    <location>
        <begin position="61"/>
        <end position="162"/>
    </location>
</feature>
<organism evidence="8 9">
    <name type="scientific">Rhizopus stolonifer</name>
    <name type="common">Rhizopus nigricans</name>
    <dbReference type="NCBI Taxonomy" id="4846"/>
    <lineage>
        <taxon>Eukaryota</taxon>
        <taxon>Fungi</taxon>
        <taxon>Fungi incertae sedis</taxon>
        <taxon>Mucoromycota</taxon>
        <taxon>Mucoromycotina</taxon>
        <taxon>Mucoromycetes</taxon>
        <taxon>Mucorales</taxon>
        <taxon>Mucorineae</taxon>
        <taxon>Rhizopodaceae</taxon>
        <taxon>Rhizopus</taxon>
    </lineage>
</organism>
<dbReference type="STRING" id="4846.A0A367ILF0"/>